<evidence type="ECO:0000256" key="3">
    <source>
        <dbReference type="ARBA" id="ARBA00022763"/>
    </source>
</evidence>
<keyword evidence="6" id="KW-0560">Oxidoreductase</keyword>
<accession>A0A222FPE4</accession>
<dbReference type="SUPFAM" id="SSF51197">
    <property type="entry name" value="Clavaminate synthase-like"/>
    <property type="match status" value="1"/>
</dbReference>
<feature type="binding site" evidence="9">
    <location>
        <position position="192"/>
    </location>
    <ligand>
        <name>2-oxoglutarate</name>
        <dbReference type="ChEBI" id="CHEBI:16810"/>
    </ligand>
</feature>
<dbReference type="GO" id="GO:0051747">
    <property type="term" value="F:cytosine C-5 DNA demethylase activity"/>
    <property type="evidence" value="ECO:0007669"/>
    <property type="project" value="TreeGrafter"/>
</dbReference>
<proteinExistence type="predicted"/>
<dbReference type="GO" id="GO:0006307">
    <property type="term" value="P:DNA alkylation repair"/>
    <property type="evidence" value="ECO:0007669"/>
    <property type="project" value="TreeGrafter"/>
</dbReference>
<keyword evidence="5 11" id="KW-0223">Dioxygenase</keyword>
<evidence type="ECO:0000256" key="5">
    <source>
        <dbReference type="ARBA" id="ARBA00022964"/>
    </source>
</evidence>
<evidence type="ECO:0000256" key="4">
    <source>
        <dbReference type="ARBA" id="ARBA00022842"/>
    </source>
</evidence>
<dbReference type="AlphaFoldDB" id="A0A222FPE4"/>
<dbReference type="FunFam" id="2.60.120.590:FF:000004">
    <property type="entry name" value="DNA oxidative demethylase ALKBH2"/>
    <property type="match status" value="1"/>
</dbReference>
<keyword evidence="4" id="KW-0460">Magnesium</keyword>
<evidence type="ECO:0000259" key="10">
    <source>
        <dbReference type="PROSITE" id="PS51471"/>
    </source>
</evidence>
<dbReference type="Proteomes" id="UP000202440">
    <property type="component" value="Chromosome"/>
</dbReference>
<evidence type="ECO:0000256" key="7">
    <source>
        <dbReference type="ARBA" id="ARBA00023004"/>
    </source>
</evidence>
<dbReference type="InterPro" id="IPR005123">
    <property type="entry name" value="Oxoglu/Fe-dep_dioxygenase_dom"/>
</dbReference>
<feature type="binding site" evidence="9">
    <location>
        <position position="110"/>
    </location>
    <ligand>
        <name>2-oxoglutarate</name>
        <dbReference type="ChEBI" id="CHEBI:16810"/>
    </ligand>
</feature>
<keyword evidence="7" id="KW-0408">Iron</keyword>
<dbReference type="PROSITE" id="PS51471">
    <property type="entry name" value="FE2OG_OXY"/>
    <property type="match status" value="1"/>
</dbReference>
<dbReference type="PANTHER" id="PTHR31573">
    <property type="entry name" value="ALPHA-KETOGLUTARATE-DEPENDENT DIOXYGENASE ALKB HOMOLOG 2"/>
    <property type="match status" value="1"/>
</dbReference>
<feature type="binding site" evidence="9">
    <location>
        <begin position="73"/>
        <end position="75"/>
    </location>
    <ligand>
        <name>substrate</name>
    </ligand>
</feature>
<feature type="binding site" evidence="9">
    <location>
        <position position="198"/>
    </location>
    <ligand>
        <name>2-oxoglutarate</name>
        <dbReference type="ChEBI" id="CHEBI:16810"/>
    </ligand>
</feature>
<evidence type="ECO:0000256" key="1">
    <source>
        <dbReference type="ARBA" id="ARBA00001954"/>
    </source>
</evidence>
<dbReference type="EMBL" id="CP022530">
    <property type="protein sequence ID" value="ASP40261.1"/>
    <property type="molecule type" value="Genomic_DNA"/>
</dbReference>
<dbReference type="GO" id="GO:0008198">
    <property type="term" value="F:ferrous iron binding"/>
    <property type="evidence" value="ECO:0007669"/>
    <property type="project" value="TreeGrafter"/>
</dbReference>
<feature type="binding site" evidence="9">
    <location>
        <position position="180"/>
    </location>
    <ligand>
        <name>2-oxoglutarate</name>
        <dbReference type="ChEBI" id="CHEBI:16810"/>
    </ligand>
</feature>
<sequence>MQVCSTTTDVFTTPVTLLDGLLEYYPAAIEQADLWQHQLRETVPWQQDTITIYGRQQRIPRLQSWHGDDDALYQYSGTYLIPKPWTTELLALKAMLPPFGLSRCNSVLCNLYRSGQDSMGWHSDDEPELDTQSPIVSISLGCERDFAVRRRGETRMHSKLRLQHGSVLVMQPAFQQYWQHSLPKRATVHGERINLTFRAVCNRVVSA</sequence>
<evidence type="ECO:0000256" key="8">
    <source>
        <dbReference type="ARBA" id="ARBA00023204"/>
    </source>
</evidence>
<reference evidence="11 12" key="1">
    <citation type="submission" date="2017-07" db="EMBL/GenBank/DDBJ databases">
        <title>Annotated genome sequence of Bacterioplanes sanyensis isolated from Red Sea.</title>
        <authorList>
            <person name="Rehman Z.U."/>
        </authorList>
    </citation>
    <scope>NUCLEOTIDE SEQUENCE [LARGE SCALE GENOMIC DNA]</scope>
    <source>
        <strain evidence="11 12">NV9</strain>
    </source>
</reference>
<evidence type="ECO:0000313" key="11">
    <source>
        <dbReference type="EMBL" id="ASP40261.1"/>
    </source>
</evidence>
<dbReference type="InterPro" id="IPR032852">
    <property type="entry name" value="ALKBH2"/>
</dbReference>
<dbReference type="InterPro" id="IPR037151">
    <property type="entry name" value="AlkB-like_sf"/>
</dbReference>
<evidence type="ECO:0000313" key="12">
    <source>
        <dbReference type="Proteomes" id="UP000202440"/>
    </source>
</evidence>
<dbReference type="Gene3D" id="2.60.120.590">
    <property type="entry name" value="Alpha-ketoglutarate-dependent dioxygenase AlkB-like"/>
    <property type="match status" value="1"/>
</dbReference>
<keyword evidence="8" id="KW-0234">DNA repair</keyword>
<feature type="binding site" evidence="9">
    <location>
        <position position="112"/>
    </location>
    <ligand>
        <name>2-oxoglutarate</name>
        <dbReference type="ChEBI" id="CHEBI:16810"/>
    </ligand>
</feature>
<comment type="cofactor">
    <cofactor evidence="1">
        <name>Fe(2+)</name>
        <dbReference type="ChEBI" id="CHEBI:29033"/>
    </cofactor>
</comment>
<evidence type="ECO:0000256" key="9">
    <source>
        <dbReference type="PIRSR" id="PIRSR632852-1"/>
    </source>
</evidence>
<dbReference type="GO" id="GO:0035516">
    <property type="term" value="F:broad specificity oxidative DNA demethylase activity"/>
    <property type="evidence" value="ECO:0007669"/>
    <property type="project" value="TreeGrafter"/>
</dbReference>
<feature type="binding site" evidence="9">
    <location>
        <position position="125"/>
    </location>
    <ligand>
        <name>substrate</name>
    </ligand>
</feature>
<feature type="binding site" evidence="9">
    <location>
        <position position="196"/>
    </location>
    <ligand>
        <name>2-oxoglutarate</name>
        <dbReference type="ChEBI" id="CHEBI:16810"/>
    </ligand>
</feature>
<dbReference type="PANTHER" id="PTHR31573:SF1">
    <property type="entry name" value="DNA OXIDATIVE DEMETHYLASE ALKBH2"/>
    <property type="match status" value="1"/>
</dbReference>
<feature type="domain" description="Fe2OG dioxygenase" evidence="10">
    <location>
        <begin position="103"/>
        <end position="201"/>
    </location>
</feature>
<dbReference type="InterPro" id="IPR027450">
    <property type="entry name" value="AlkB-like"/>
</dbReference>
<dbReference type="Pfam" id="PF13532">
    <property type="entry name" value="2OG-FeII_Oxy_2"/>
    <property type="match status" value="1"/>
</dbReference>
<keyword evidence="12" id="KW-1185">Reference proteome</keyword>
<evidence type="ECO:0000256" key="2">
    <source>
        <dbReference type="ARBA" id="ARBA00022723"/>
    </source>
</evidence>
<protein>
    <submittedName>
        <fullName evidence="11">Alpha-ketoglutarate-dependent dioxygenase AlkB</fullName>
    </submittedName>
</protein>
<name>A0A222FPE4_9GAMM</name>
<dbReference type="OrthoDB" id="190276at2"/>
<evidence type="ECO:0000256" key="6">
    <source>
        <dbReference type="ARBA" id="ARBA00023002"/>
    </source>
</evidence>
<dbReference type="KEGG" id="bsan:CHH28_16955"/>
<gene>
    <name evidence="11" type="ORF">CHH28_16955</name>
</gene>
<organism evidence="11 12">
    <name type="scientific">Bacterioplanes sanyensis</name>
    <dbReference type="NCBI Taxonomy" id="1249553"/>
    <lineage>
        <taxon>Bacteria</taxon>
        <taxon>Pseudomonadati</taxon>
        <taxon>Pseudomonadota</taxon>
        <taxon>Gammaproteobacteria</taxon>
        <taxon>Oceanospirillales</taxon>
        <taxon>Oceanospirillaceae</taxon>
        <taxon>Bacterioplanes</taxon>
    </lineage>
</organism>
<keyword evidence="3" id="KW-0227">DNA damage</keyword>
<keyword evidence="2" id="KW-0479">Metal-binding</keyword>
<feature type="binding site" evidence="9">
    <location>
        <position position="122"/>
    </location>
    <ligand>
        <name>2-oxoglutarate</name>
        <dbReference type="ChEBI" id="CHEBI:16810"/>
    </ligand>
</feature>